<dbReference type="Pfam" id="PF18730">
    <property type="entry name" value="HEPN_Cthe2314"/>
    <property type="match status" value="1"/>
</dbReference>
<feature type="domain" description="Cthe-2314-like HEPN" evidence="1">
    <location>
        <begin position="51"/>
        <end position="227"/>
    </location>
</feature>
<dbReference type="AlphaFoldDB" id="M9LGZ1"/>
<proteinExistence type="predicted"/>
<protein>
    <submittedName>
        <fullName evidence="2">Bacterial nucleoid DNA-binding protein</fullName>
    </submittedName>
</protein>
<sequence length="237" mass="28135">MLRSLFGEEPRRDEGTLKEAMVAIDRYLSHVRKQIDNGGDPGHYWRKIEIWTIGLRMSLDELEQSIYASGKYAERVTKHYRDDMNDKELDDYYRHVYFYKNAFIRVFSILDKLGTLLNEVLRLETEQMKRFFSYFTVLRRLHRTGRHPRLADKLSGLKQLHGEAMRRLRKRRNTEIHYMNAEMQDDLLQRHRSLNSKLRLEDIQSNMDDVEEGMQMVCGALTASFRALLDLEKGSGK</sequence>
<keyword evidence="2" id="KW-0238">DNA-binding</keyword>
<dbReference type="RefSeq" id="WP_006285344.1">
    <property type="nucleotide sequence ID" value="NZ_BALG01000056.1"/>
</dbReference>
<accession>M9LGZ1</accession>
<reference evidence="2 3" key="1">
    <citation type="submission" date="2012-10" db="EMBL/GenBank/DDBJ databases">
        <title>Draft Genome Sequence of Paenibacillus popilliae ATCC 14706T.</title>
        <authorList>
            <person name="Iiyama K."/>
            <person name="Mori K."/>
            <person name="Mon H."/>
            <person name="Chieda Y."/>
            <person name="Lee J.M."/>
            <person name="Kusakabe T."/>
            <person name="Tashiro K."/>
            <person name="Asano S."/>
            <person name="Yasunaga-Aoki C."/>
            <person name="Shimizu S."/>
        </authorList>
    </citation>
    <scope>NUCLEOTIDE SEQUENCE [LARGE SCALE GENOMIC DNA]</scope>
    <source>
        <strain evidence="2 3">ATCC 14706</strain>
    </source>
</reference>
<evidence type="ECO:0000313" key="3">
    <source>
        <dbReference type="Proteomes" id="UP000029453"/>
    </source>
</evidence>
<dbReference type="InterPro" id="IPR041394">
    <property type="entry name" value="HEPN_Cthe2314"/>
</dbReference>
<keyword evidence="3" id="KW-1185">Reference proteome</keyword>
<comment type="caution">
    <text evidence="2">The sequence shown here is derived from an EMBL/GenBank/DDBJ whole genome shotgun (WGS) entry which is preliminary data.</text>
</comment>
<dbReference type="OrthoDB" id="2641850at2"/>
<dbReference type="GO" id="GO:0003677">
    <property type="term" value="F:DNA binding"/>
    <property type="evidence" value="ECO:0007669"/>
    <property type="project" value="UniProtKB-KW"/>
</dbReference>
<evidence type="ECO:0000259" key="1">
    <source>
        <dbReference type="Pfam" id="PF18730"/>
    </source>
</evidence>
<gene>
    <name evidence="2" type="ORF">PPOP_1317</name>
</gene>
<name>M9LGZ1_PAEPP</name>
<dbReference type="Proteomes" id="UP000029453">
    <property type="component" value="Unassembled WGS sequence"/>
</dbReference>
<evidence type="ECO:0000313" key="2">
    <source>
        <dbReference type="EMBL" id="GAC41960.1"/>
    </source>
</evidence>
<organism evidence="2 3">
    <name type="scientific">Paenibacillus popilliae ATCC 14706</name>
    <dbReference type="NCBI Taxonomy" id="1212764"/>
    <lineage>
        <taxon>Bacteria</taxon>
        <taxon>Bacillati</taxon>
        <taxon>Bacillota</taxon>
        <taxon>Bacilli</taxon>
        <taxon>Bacillales</taxon>
        <taxon>Paenibacillaceae</taxon>
        <taxon>Paenibacillus</taxon>
    </lineage>
</organism>
<dbReference type="EMBL" id="BALG01000056">
    <property type="protein sequence ID" value="GAC41960.1"/>
    <property type="molecule type" value="Genomic_DNA"/>
</dbReference>